<accession>A0A2T4YUE8</accession>
<feature type="domain" description="Polysaccharide pyruvyl transferase" evidence="1">
    <location>
        <begin position="91"/>
        <end position="218"/>
    </location>
</feature>
<sequence>MKQMMPPRLHRALSRLRHAPPPSYDDRYPRVDVFEWRPAGSAINFGDRLATVVAERVLALHGRSLDEETARDATLFTVGSVMHFAKTGDTVWGSGVNGKIPADRHAFDALDIRAVRGPLTAAFLSERGLDVPAVYGDPALLLPTLFPDRFKRHSARPVLFVPNLHDLTLAPTLGLPFVSPLRGWNAVVEQIVGADLVLASSLHGVVIAEAFGIPARHVRLTETEPPFKYDDYARGTGRSGIDSANSVAEALEMGGAPPISFDPQALLATFPHDLWE</sequence>
<organism evidence="2 3">
    <name type="scientific">Sphingomonas aerolata</name>
    <dbReference type="NCBI Taxonomy" id="185951"/>
    <lineage>
        <taxon>Bacteria</taxon>
        <taxon>Pseudomonadati</taxon>
        <taxon>Pseudomonadota</taxon>
        <taxon>Alphaproteobacteria</taxon>
        <taxon>Sphingomonadales</taxon>
        <taxon>Sphingomonadaceae</taxon>
        <taxon>Sphingomonas</taxon>
    </lineage>
</organism>
<dbReference type="Pfam" id="PF04230">
    <property type="entry name" value="PS_pyruv_trans"/>
    <property type="match status" value="1"/>
</dbReference>
<protein>
    <submittedName>
        <fullName evidence="2">Pyruvyl transferase</fullName>
    </submittedName>
</protein>
<evidence type="ECO:0000259" key="1">
    <source>
        <dbReference type="Pfam" id="PF04230"/>
    </source>
</evidence>
<evidence type="ECO:0000313" key="2">
    <source>
        <dbReference type="EMBL" id="PTM47430.1"/>
    </source>
</evidence>
<keyword evidence="2" id="KW-0808">Transferase</keyword>
<dbReference type="GO" id="GO:0016740">
    <property type="term" value="F:transferase activity"/>
    <property type="evidence" value="ECO:0007669"/>
    <property type="project" value="UniProtKB-KW"/>
</dbReference>
<dbReference type="AlphaFoldDB" id="A0A2T4YUE8"/>
<name>A0A2T4YUE8_9SPHN</name>
<evidence type="ECO:0000313" key="3">
    <source>
        <dbReference type="Proteomes" id="UP000240996"/>
    </source>
</evidence>
<dbReference type="InterPro" id="IPR007345">
    <property type="entry name" value="Polysacch_pyruvyl_Trfase"/>
</dbReference>
<dbReference type="RefSeq" id="WP_197984541.1">
    <property type="nucleotide sequence ID" value="NZ_JASPFM010000001.1"/>
</dbReference>
<comment type="caution">
    <text evidence="2">The sequence shown here is derived from an EMBL/GenBank/DDBJ whole genome shotgun (WGS) entry which is preliminary data.</text>
</comment>
<keyword evidence="3" id="KW-1185">Reference proteome</keyword>
<gene>
    <name evidence="2" type="ORF">C8J24_0827</name>
</gene>
<proteinExistence type="predicted"/>
<dbReference type="EMBL" id="PZZN01000001">
    <property type="protein sequence ID" value="PTM47430.1"/>
    <property type="molecule type" value="Genomic_DNA"/>
</dbReference>
<dbReference type="Proteomes" id="UP000240996">
    <property type="component" value="Unassembled WGS sequence"/>
</dbReference>
<reference evidence="2 3" key="1">
    <citation type="submission" date="2018-04" db="EMBL/GenBank/DDBJ databases">
        <title>Genomic Encyclopedia of Type Strains, Phase III (KMG-III): the genomes of soil and plant-associated and newly described type strains.</title>
        <authorList>
            <person name="Whitman W."/>
        </authorList>
    </citation>
    <scope>NUCLEOTIDE SEQUENCE [LARGE SCALE GENOMIC DNA]</scope>
    <source>
        <strain evidence="2 3">NW12</strain>
    </source>
</reference>